<dbReference type="Pfam" id="PF03354">
    <property type="entry name" value="TerL_ATPase"/>
    <property type="match status" value="1"/>
</dbReference>
<keyword evidence="4" id="KW-1185">Reference proteome</keyword>
<dbReference type="SUPFAM" id="SSF52540">
    <property type="entry name" value="P-loop containing nucleoside triphosphate hydrolases"/>
    <property type="match status" value="1"/>
</dbReference>
<dbReference type="GO" id="GO:0004519">
    <property type="term" value="F:endonuclease activity"/>
    <property type="evidence" value="ECO:0007669"/>
    <property type="project" value="InterPro"/>
</dbReference>
<feature type="domain" description="Terminase large subunit-like endonuclease" evidence="2">
    <location>
        <begin position="242"/>
        <end position="534"/>
    </location>
</feature>
<dbReference type="InterPro" id="IPR046462">
    <property type="entry name" value="TerL_nuclease"/>
</dbReference>
<dbReference type="InterPro" id="IPR046461">
    <property type="entry name" value="TerL_ATPase"/>
</dbReference>
<evidence type="ECO:0000313" key="4">
    <source>
        <dbReference type="Proteomes" id="UP000018559"/>
    </source>
</evidence>
<sequence>MKYVDEYIQMYKDGKIILNQERVKLLDIIEKDVLTQDVYFDDDRVEKCIKFIEKWYFPLRPFQKFILSFVFLRRGNGLLFYDNFLLLMGRGAGKNGLISGLAHFLISQLNGIPKYNVSVVANSEEQAMTSVTEVHDAIEMSDKLQKAFKNNKTEIISYATAAKFAYRTSNGNTKDGLRDGAVIFDEIHQYADNTNVKVHESGLGKVADAREFKIGSDGYIRDGYLDKQKEIANHVLNREAPADMMFPFICKLDSRDDVNDSANWEKANPMFSKPLSDYGKRLFAKVKGEFETLTYEPSKTDEFMTKRMNMPAEALEKSVAPYEEIKATNRPLPDLLGKECIAAVDFASIRDFTACGLLFRQGENYIFKHHSFARKEFVQKMYAYGRKTDEFSKKVVAPIDDWEQRGLVDIVGTNTIEPSLVVNYFLEIRKKYNIKKIIMDNFRAELLRKYFEDAGFVVEVIKNPRAISALLAPRIEDGFANKRFIWGDDPMMRWYTNNVEVRIDKTGNKSFEKKEQHRRKTDGFMSFLYSLYRADEISDVDTGQALGMLNNLDF</sequence>
<protein>
    <submittedName>
        <fullName evidence="3">Terminase</fullName>
    </submittedName>
</protein>
<proteinExistence type="predicted"/>
<feature type="domain" description="Terminase large subunit-like ATPase" evidence="1">
    <location>
        <begin position="61"/>
        <end position="231"/>
    </location>
</feature>
<accession>V7HX75</accession>
<dbReference type="PATRIC" id="fig|1392007.3.peg.1334"/>
<evidence type="ECO:0000313" key="3">
    <source>
        <dbReference type="EMBL" id="ETA73865.1"/>
    </source>
</evidence>
<dbReference type="Gene3D" id="3.40.50.300">
    <property type="entry name" value="P-loop containing nucleotide triphosphate hydrolases"/>
    <property type="match status" value="1"/>
</dbReference>
<dbReference type="PANTHER" id="PTHR41287">
    <property type="match status" value="1"/>
</dbReference>
<dbReference type="Pfam" id="PF20441">
    <property type="entry name" value="TerL_nuclease"/>
    <property type="match status" value="1"/>
</dbReference>
<organism evidence="3 4">
    <name type="scientific">Ligilactobacillus equi DPC 6820</name>
    <dbReference type="NCBI Taxonomy" id="1392007"/>
    <lineage>
        <taxon>Bacteria</taxon>
        <taxon>Bacillati</taxon>
        <taxon>Bacillota</taxon>
        <taxon>Bacilli</taxon>
        <taxon>Lactobacillales</taxon>
        <taxon>Lactobacillaceae</taxon>
        <taxon>Ligilactobacillus</taxon>
    </lineage>
</organism>
<evidence type="ECO:0000259" key="1">
    <source>
        <dbReference type="Pfam" id="PF03354"/>
    </source>
</evidence>
<dbReference type="InterPro" id="IPR027417">
    <property type="entry name" value="P-loop_NTPase"/>
</dbReference>
<name>V7HX75_9LACO</name>
<evidence type="ECO:0000259" key="2">
    <source>
        <dbReference type="Pfam" id="PF20441"/>
    </source>
</evidence>
<reference evidence="3 4" key="1">
    <citation type="journal article" date="2014" name="Genome Announc.">
        <title>The Genome of the Predominant Equine Lactobacillus Species, Lactobacillus equi, Is Reflective of Its Lifestyle Adaptations to an Herbivorous Host.</title>
        <authorList>
            <person name="O'Donnell M.M."/>
            <person name="Harris H.M."/>
            <person name="O'Toole P.W."/>
            <person name="Ross R.P."/>
        </authorList>
    </citation>
    <scope>NUCLEOTIDE SEQUENCE [LARGE SCALE GENOMIC DNA]</scope>
    <source>
        <strain evidence="3 4">DPC 6820</strain>
    </source>
</reference>
<dbReference type="InterPro" id="IPR005021">
    <property type="entry name" value="Terminase_largesu-like"/>
</dbReference>
<dbReference type="AlphaFoldDB" id="V7HX75"/>
<gene>
    <name evidence="3" type="ORF">LEQ_2220c</name>
</gene>
<dbReference type="RefSeq" id="WP_023859930.1">
    <property type="nucleotide sequence ID" value="NZ_AWWH01000146.1"/>
</dbReference>
<dbReference type="Gene3D" id="3.30.420.240">
    <property type="match status" value="1"/>
</dbReference>
<comment type="caution">
    <text evidence="3">The sequence shown here is derived from an EMBL/GenBank/DDBJ whole genome shotgun (WGS) entry which is preliminary data.</text>
</comment>
<dbReference type="PANTHER" id="PTHR41287:SF1">
    <property type="entry name" value="PROTEIN YMFN"/>
    <property type="match status" value="1"/>
</dbReference>
<dbReference type="EMBL" id="AWWH01000146">
    <property type="protein sequence ID" value="ETA73865.1"/>
    <property type="molecule type" value="Genomic_DNA"/>
</dbReference>
<dbReference type="Proteomes" id="UP000018559">
    <property type="component" value="Unassembled WGS sequence"/>
</dbReference>